<gene>
    <name evidence="1" type="ORF">GCM10023082_23080</name>
</gene>
<accession>A0ABP7EWC2</accession>
<evidence type="ECO:0000313" key="2">
    <source>
        <dbReference type="Proteomes" id="UP001499884"/>
    </source>
</evidence>
<protein>
    <submittedName>
        <fullName evidence="1">Uncharacterized protein</fullName>
    </submittedName>
</protein>
<dbReference type="RefSeq" id="WP_345644857.1">
    <property type="nucleotide sequence ID" value="NZ_BAABEP010000011.1"/>
</dbReference>
<evidence type="ECO:0000313" key="1">
    <source>
        <dbReference type="EMBL" id="GAA3724400.1"/>
    </source>
</evidence>
<comment type="caution">
    <text evidence="1">The sequence shown here is derived from an EMBL/GenBank/DDBJ whole genome shotgun (WGS) entry which is preliminary data.</text>
</comment>
<dbReference type="EMBL" id="BAABEP010000011">
    <property type="protein sequence ID" value="GAA3724400.1"/>
    <property type="molecule type" value="Genomic_DNA"/>
</dbReference>
<organism evidence="1 2">
    <name type="scientific">Streptomyces tremellae</name>
    <dbReference type="NCBI Taxonomy" id="1124239"/>
    <lineage>
        <taxon>Bacteria</taxon>
        <taxon>Bacillati</taxon>
        <taxon>Actinomycetota</taxon>
        <taxon>Actinomycetes</taxon>
        <taxon>Kitasatosporales</taxon>
        <taxon>Streptomycetaceae</taxon>
        <taxon>Streptomyces</taxon>
    </lineage>
</organism>
<name>A0ABP7EWC2_9ACTN</name>
<proteinExistence type="predicted"/>
<keyword evidence="2" id="KW-1185">Reference proteome</keyword>
<dbReference type="Proteomes" id="UP001499884">
    <property type="component" value="Unassembled WGS sequence"/>
</dbReference>
<sequence length="154" mass="16822">MQGLAEDARKWSEGAHRNAVGLATALGLPAERYAEDALLLMPALQNYVDLLPLGEFEKEDWIALHTDLTSYLGDVLVRRWGAAWGKVEDPDSPVGHRYVVEATGLDNAVHQVEPYDVVMEEFENPPIGIGRMLANAEAVLHVTPTTNGPAHTTP</sequence>
<reference evidence="2" key="1">
    <citation type="journal article" date="2019" name="Int. J. Syst. Evol. Microbiol.">
        <title>The Global Catalogue of Microorganisms (GCM) 10K type strain sequencing project: providing services to taxonomists for standard genome sequencing and annotation.</title>
        <authorList>
            <consortium name="The Broad Institute Genomics Platform"/>
            <consortium name="The Broad Institute Genome Sequencing Center for Infectious Disease"/>
            <person name="Wu L."/>
            <person name="Ma J."/>
        </authorList>
    </citation>
    <scope>NUCLEOTIDE SEQUENCE [LARGE SCALE GENOMIC DNA]</scope>
    <source>
        <strain evidence="2">JCM 30846</strain>
    </source>
</reference>